<dbReference type="EMBL" id="DVNZ01000095">
    <property type="protein sequence ID" value="HIU94096.1"/>
    <property type="molecule type" value="Genomic_DNA"/>
</dbReference>
<dbReference type="GO" id="GO:0005975">
    <property type="term" value="P:carbohydrate metabolic process"/>
    <property type="evidence" value="ECO:0007669"/>
    <property type="project" value="InterPro"/>
</dbReference>
<dbReference type="PANTHER" id="PTHR11122">
    <property type="entry name" value="APOSPORY-ASSOCIATED PROTEIN C-RELATED"/>
    <property type="match status" value="1"/>
</dbReference>
<organism evidence="1 2">
    <name type="scientific">Candidatus Aphodomorpha intestinavium</name>
    <dbReference type="NCBI Taxonomy" id="2840672"/>
    <lineage>
        <taxon>Bacteria</taxon>
        <taxon>Bacillati</taxon>
        <taxon>Bacillota</taxon>
        <taxon>Clostridia</taxon>
        <taxon>Eubacteriales</taxon>
        <taxon>Candidatus Aphodomorpha</taxon>
    </lineage>
</organism>
<dbReference type="Pfam" id="PF01263">
    <property type="entry name" value="Aldose_epim"/>
    <property type="match status" value="1"/>
</dbReference>
<dbReference type="InterPro" id="IPR011013">
    <property type="entry name" value="Gal_mutarotase_sf_dom"/>
</dbReference>
<comment type="caution">
    <text evidence="1">The sequence shown here is derived from an EMBL/GenBank/DDBJ whole genome shotgun (WGS) entry which is preliminary data.</text>
</comment>
<protein>
    <submittedName>
        <fullName evidence="1">Aldose 1-epimerase family protein</fullName>
    </submittedName>
</protein>
<dbReference type="InterPro" id="IPR037481">
    <property type="entry name" value="LacX"/>
</dbReference>
<dbReference type="AlphaFoldDB" id="A0A9D1N3Q4"/>
<dbReference type="CDD" id="cd09024">
    <property type="entry name" value="Aldose_epim_lacX"/>
    <property type="match status" value="1"/>
</dbReference>
<dbReference type="PANTHER" id="PTHR11122:SF13">
    <property type="entry name" value="GLUCOSE-6-PHOSPHATE 1-EPIMERASE"/>
    <property type="match status" value="1"/>
</dbReference>
<dbReference type="InterPro" id="IPR008183">
    <property type="entry name" value="Aldose_1/G6P_1-epimerase"/>
</dbReference>
<gene>
    <name evidence="1" type="ORF">IAD24_02950</name>
</gene>
<dbReference type="SUPFAM" id="SSF74650">
    <property type="entry name" value="Galactose mutarotase-like"/>
    <property type="match status" value="1"/>
</dbReference>
<reference evidence="1" key="1">
    <citation type="submission" date="2020-10" db="EMBL/GenBank/DDBJ databases">
        <authorList>
            <person name="Gilroy R."/>
        </authorList>
    </citation>
    <scope>NUCLEOTIDE SEQUENCE</scope>
    <source>
        <strain evidence="1">ChiGjej2B2-16831</strain>
    </source>
</reference>
<sequence>MIQLDNGLLRAAVSPRGAELLALSDGGTEYIWKGDARYWAYSAPILFPYVGRLAQGRCTFDGREYRLSLHGFASQSEFAVEEQSAVSVALTLEDSEQTRACFPFRFLLRVRHTLEGRTLSTALEVENRGSGRMYFGLGGHPAIRLPLADGLRFEDYRVVFGAPCAPRRIVLGEDLLLSGQTEPFPLEQGRILPLRRDLFDIDAVVLTGMADSLTLCAPGDPHAVTVSYPGVPYVGLWQTARSNAPFLCVEPWYSLPARSGVIEDLAAQPSLLSLAPGETGTYGWALTVAA</sequence>
<evidence type="ECO:0000313" key="2">
    <source>
        <dbReference type="Proteomes" id="UP000824128"/>
    </source>
</evidence>
<dbReference type="InterPro" id="IPR014718">
    <property type="entry name" value="GH-type_carb-bd"/>
</dbReference>
<reference evidence="1" key="2">
    <citation type="journal article" date="2021" name="PeerJ">
        <title>Extensive microbial diversity within the chicken gut microbiome revealed by metagenomics and culture.</title>
        <authorList>
            <person name="Gilroy R."/>
            <person name="Ravi A."/>
            <person name="Getino M."/>
            <person name="Pursley I."/>
            <person name="Horton D.L."/>
            <person name="Alikhan N.F."/>
            <person name="Baker D."/>
            <person name="Gharbi K."/>
            <person name="Hall N."/>
            <person name="Watson M."/>
            <person name="Adriaenssens E.M."/>
            <person name="Foster-Nyarko E."/>
            <person name="Jarju S."/>
            <person name="Secka A."/>
            <person name="Antonio M."/>
            <person name="Oren A."/>
            <person name="Chaudhuri R.R."/>
            <person name="La Ragione R."/>
            <person name="Hildebrand F."/>
            <person name="Pallen M.J."/>
        </authorList>
    </citation>
    <scope>NUCLEOTIDE SEQUENCE</scope>
    <source>
        <strain evidence="1">ChiGjej2B2-16831</strain>
    </source>
</reference>
<proteinExistence type="predicted"/>
<evidence type="ECO:0000313" key="1">
    <source>
        <dbReference type="EMBL" id="HIU94096.1"/>
    </source>
</evidence>
<name>A0A9D1N3Q4_9FIRM</name>
<accession>A0A9D1N3Q4</accession>
<dbReference type="GO" id="GO:0016853">
    <property type="term" value="F:isomerase activity"/>
    <property type="evidence" value="ECO:0007669"/>
    <property type="project" value="InterPro"/>
</dbReference>
<dbReference type="GO" id="GO:0030246">
    <property type="term" value="F:carbohydrate binding"/>
    <property type="evidence" value="ECO:0007669"/>
    <property type="project" value="InterPro"/>
</dbReference>
<dbReference type="Gene3D" id="2.70.98.10">
    <property type="match status" value="1"/>
</dbReference>
<dbReference type="Proteomes" id="UP000824128">
    <property type="component" value="Unassembled WGS sequence"/>
</dbReference>